<keyword evidence="5" id="KW-0804">Transcription</keyword>
<evidence type="ECO:0000259" key="8">
    <source>
        <dbReference type="PROSITE" id="PS50110"/>
    </source>
</evidence>
<evidence type="ECO:0000256" key="1">
    <source>
        <dbReference type="ARBA" id="ARBA00022553"/>
    </source>
</evidence>
<protein>
    <recommendedName>
        <fullName evidence="12">DNA-binding response regulator</fullName>
    </recommendedName>
</protein>
<dbReference type="GO" id="GO:0000156">
    <property type="term" value="F:phosphorelay response regulator activity"/>
    <property type="evidence" value="ECO:0007669"/>
    <property type="project" value="TreeGrafter"/>
</dbReference>
<evidence type="ECO:0000313" key="11">
    <source>
        <dbReference type="Proteomes" id="UP000249396"/>
    </source>
</evidence>
<dbReference type="GO" id="GO:0000976">
    <property type="term" value="F:transcription cis-regulatory region binding"/>
    <property type="evidence" value="ECO:0007669"/>
    <property type="project" value="TreeGrafter"/>
</dbReference>
<dbReference type="PANTHER" id="PTHR48111">
    <property type="entry name" value="REGULATOR OF RPOS"/>
    <property type="match status" value="1"/>
</dbReference>
<accession>A0A2W4QL95</accession>
<dbReference type="GO" id="GO:0005829">
    <property type="term" value="C:cytosol"/>
    <property type="evidence" value="ECO:0007669"/>
    <property type="project" value="TreeGrafter"/>
</dbReference>
<name>A0A2W4QL95_9GAMM</name>
<dbReference type="SUPFAM" id="SSF46894">
    <property type="entry name" value="C-terminal effector domain of the bipartite response regulators"/>
    <property type="match status" value="1"/>
</dbReference>
<evidence type="ECO:0000256" key="3">
    <source>
        <dbReference type="ARBA" id="ARBA00023015"/>
    </source>
</evidence>
<dbReference type="InterPro" id="IPR036388">
    <property type="entry name" value="WH-like_DNA-bd_sf"/>
</dbReference>
<dbReference type="CDD" id="cd00383">
    <property type="entry name" value="trans_reg_C"/>
    <property type="match status" value="1"/>
</dbReference>
<gene>
    <name evidence="10" type="ORF">DM484_25305</name>
</gene>
<evidence type="ECO:0000256" key="2">
    <source>
        <dbReference type="ARBA" id="ARBA00023012"/>
    </source>
</evidence>
<comment type="caution">
    <text evidence="10">The sequence shown here is derived from an EMBL/GenBank/DDBJ whole genome shotgun (WGS) entry which is preliminary data.</text>
</comment>
<dbReference type="InterPro" id="IPR016032">
    <property type="entry name" value="Sig_transdc_resp-reg_C-effctor"/>
</dbReference>
<proteinExistence type="predicted"/>
<sequence>MRIADQSGFVLADYLRQNTDSGIIILTAHSAIQEKVQGYAAGADLYLVKPVDMEGLSAAIKSMASRRTGNLDEPRASPNLWLLDRSAWRLISPSGTSIMLTGKEYTFLSLLALADRKQLGRRELLEAMGYRDDAYVGRALDNIVLRIRNKIRDQTGMDDVIHTFHSVGFCFSAELQVR</sequence>
<dbReference type="PROSITE" id="PS50110">
    <property type="entry name" value="RESPONSE_REGULATORY"/>
    <property type="match status" value="1"/>
</dbReference>
<dbReference type="AlphaFoldDB" id="A0A2W4QL95"/>
<dbReference type="Gene3D" id="3.40.50.2300">
    <property type="match status" value="1"/>
</dbReference>
<dbReference type="Pfam" id="PF00072">
    <property type="entry name" value="Response_reg"/>
    <property type="match status" value="1"/>
</dbReference>
<evidence type="ECO:0008006" key="12">
    <source>
        <dbReference type="Google" id="ProtNLM"/>
    </source>
</evidence>
<dbReference type="InterPro" id="IPR001789">
    <property type="entry name" value="Sig_transdc_resp-reg_receiver"/>
</dbReference>
<dbReference type="SMART" id="SM00862">
    <property type="entry name" value="Trans_reg_C"/>
    <property type="match status" value="1"/>
</dbReference>
<evidence type="ECO:0000259" key="9">
    <source>
        <dbReference type="PROSITE" id="PS51755"/>
    </source>
</evidence>
<evidence type="ECO:0000256" key="7">
    <source>
        <dbReference type="PROSITE-ProRule" id="PRU01091"/>
    </source>
</evidence>
<dbReference type="GO" id="GO:0032993">
    <property type="term" value="C:protein-DNA complex"/>
    <property type="evidence" value="ECO:0007669"/>
    <property type="project" value="TreeGrafter"/>
</dbReference>
<dbReference type="SUPFAM" id="SSF52172">
    <property type="entry name" value="CheY-like"/>
    <property type="match status" value="1"/>
</dbReference>
<dbReference type="InterPro" id="IPR001867">
    <property type="entry name" value="OmpR/PhoB-type_DNA-bd"/>
</dbReference>
<comment type="caution">
    <text evidence="6">Lacks conserved residue(s) required for the propagation of feature annotation.</text>
</comment>
<feature type="domain" description="Response regulatory" evidence="8">
    <location>
        <begin position="1"/>
        <end position="64"/>
    </location>
</feature>
<feature type="domain" description="OmpR/PhoB-type" evidence="9">
    <location>
        <begin position="71"/>
        <end position="173"/>
    </location>
</feature>
<feature type="DNA-binding region" description="OmpR/PhoB-type" evidence="7">
    <location>
        <begin position="71"/>
        <end position="173"/>
    </location>
</feature>
<dbReference type="PROSITE" id="PS51755">
    <property type="entry name" value="OMPR_PHOB"/>
    <property type="match status" value="1"/>
</dbReference>
<evidence type="ECO:0000256" key="5">
    <source>
        <dbReference type="ARBA" id="ARBA00023163"/>
    </source>
</evidence>
<evidence type="ECO:0000256" key="6">
    <source>
        <dbReference type="PROSITE-ProRule" id="PRU00169"/>
    </source>
</evidence>
<dbReference type="InterPro" id="IPR011006">
    <property type="entry name" value="CheY-like_superfamily"/>
</dbReference>
<dbReference type="Gene3D" id="1.10.10.10">
    <property type="entry name" value="Winged helix-like DNA-binding domain superfamily/Winged helix DNA-binding domain"/>
    <property type="match status" value="1"/>
</dbReference>
<evidence type="ECO:0000313" key="10">
    <source>
        <dbReference type="EMBL" id="PZN71916.1"/>
    </source>
</evidence>
<dbReference type="Pfam" id="PF00486">
    <property type="entry name" value="Trans_reg_C"/>
    <property type="match status" value="1"/>
</dbReference>
<keyword evidence="3" id="KW-0805">Transcription regulation</keyword>
<evidence type="ECO:0000256" key="4">
    <source>
        <dbReference type="ARBA" id="ARBA00023125"/>
    </source>
</evidence>
<organism evidence="10 11">
    <name type="scientific">Candidatus Methylumidiphilus alinenensis</name>
    <dbReference type="NCBI Taxonomy" id="2202197"/>
    <lineage>
        <taxon>Bacteria</taxon>
        <taxon>Pseudomonadati</taxon>
        <taxon>Pseudomonadota</taxon>
        <taxon>Gammaproteobacteria</taxon>
        <taxon>Methylococcales</taxon>
        <taxon>Candidatus Methylumidiphilus</taxon>
    </lineage>
</organism>
<keyword evidence="4 7" id="KW-0238">DNA-binding</keyword>
<dbReference type="Proteomes" id="UP000249396">
    <property type="component" value="Unassembled WGS sequence"/>
</dbReference>
<dbReference type="InterPro" id="IPR039420">
    <property type="entry name" value="WalR-like"/>
</dbReference>
<keyword evidence="2" id="KW-0902">Two-component regulatory system</keyword>
<dbReference type="PANTHER" id="PTHR48111:SF1">
    <property type="entry name" value="TWO-COMPONENT RESPONSE REGULATOR ORR33"/>
    <property type="match status" value="1"/>
</dbReference>
<keyword evidence="1" id="KW-0597">Phosphoprotein</keyword>
<reference evidence="10 11" key="1">
    <citation type="journal article" date="2018" name="Aquat. Microb. Ecol.">
        <title>Gammaproteobacterial methanotrophs dominate.</title>
        <authorList>
            <person name="Rissanen A.J."/>
            <person name="Saarenheimo J."/>
            <person name="Tiirola M."/>
            <person name="Peura S."/>
            <person name="Aalto S.L."/>
            <person name="Karvinen A."/>
            <person name="Nykanen H."/>
        </authorList>
    </citation>
    <scope>NUCLEOTIDE SEQUENCE [LARGE SCALE GENOMIC DNA]</scope>
    <source>
        <strain evidence="10">AMbin10</strain>
    </source>
</reference>
<dbReference type="GO" id="GO:0006355">
    <property type="term" value="P:regulation of DNA-templated transcription"/>
    <property type="evidence" value="ECO:0007669"/>
    <property type="project" value="InterPro"/>
</dbReference>
<dbReference type="EMBL" id="QJPH01000505">
    <property type="protein sequence ID" value="PZN71916.1"/>
    <property type="molecule type" value="Genomic_DNA"/>
</dbReference>